<dbReference type="Proteomes" id="UP001596058">
    <property type="component" value="Unassembled WGS sequence"/>
</dbReference>
<proteinExistence type="predicted"/>
<keyword evidence="2" id="KW-1185">Reference proteome</keyword>
<dbReference type="EMBL" id="JBHSPA010000017">
    <property type="protein sequence ID" value="MFC5824977.1"/>
    <property type="molecule type" value="Genomic_DNA"/>
</dbReference>
<evidence type="ECO:0000313" key="2">
    <source>
        <dbReference type="Proteomes" id="UP001596058"/>
    </source>
</evidence>
<comment type="caution">
    <text evidence="1">The sequence shown here is derived from an EMBL/GenBank/DDBJ whole genome shotgun (WGS) entry which is preliminary data.</text>
</comment>
<name>A0ABW1CIK6_9ACTN</name>
<sequence length="310" mass="34462">MKRIVPYPVLAGELTMTVQEARLDDVTLPYGMISEQDHTVGLHLVDRQGWSTVRLSIHVSAPRHELDAGPWYSLAFFATASERRTNTHSAVKLMMGQPGEWTGEVDLHRDDHSDRVRLSGQLVATVDDVPGRVIATVARPWTVDLQARPAAQREAVQTRWVDFAQDPQLAWCKTDPWVVTTTDEVAMLNLNSGFDGLRAILESTKAAERPVREGLAAQIGTVMWTALFNEAAHHVDGREWPEGWRGMVLSRMLPDLFPDHSPDDALREIVNLGVGGVQTRVMHAAAKQARMPRSLGGFIRSLQKTGPEDE</sequence>
<accession>A0ABW1CIK6</accession>
<evidence type="ECO:0000313" key="1">
    <source>
        <dbReference type="EMBL" id="MFC5824977.1"/>
    </source>
</evidence>
<gene>
    <name evidence="1" type="ORF">ACFPZ3_14045</name>
</gene>
<protein>
    <submittedName>
        <fullName evidence="1">Uncharacterized protein</fullName>
    </submittedName>
</protein>
<dbReference type="RefSeq" id="WP_379514496.1">
    <property type="nucleotide sequence ID" value="NZ_JBHSPA010000017.1"/>
</dbReference>
<organism evidence="1 2">
    <name type="scientific">Nonomuraea insulae</name>
    <dbReference type="NCBI Taxonomy" id="1616787"/>
    <lineage>
        <taxon>Bacteria</taxon>
        <taxon>Bacillati</taxon>
        <taxon>Actinomycetota</taxon>
        <taxon>Actinomycetes</taxon>
        <taxon>Streptosporangiales</taxon>
        <taxon>Streptosporangiaceae</taxon>
        <taxon>Nonomuraea</taxon>
    </lineage>
</organism>
<reference evidence="2" key="1">
    <citation type="journal article" date="2019" name="Int. J. Syst. Evol. Microbiol.">
        <title>The Global Catalogue of Microorganisms (GCM) 10K type strain sequencing project: providing services to taxonomists for standard genome sequencing and annotation.</title>
        <authorList>
            <consortium name="The Broad Institute Genomics Platform"/>
            <consortium name="The Broad Institute Genome Sequencing Center for Infectious Disease"/>
            <person name="Wu L."/>
            <person name="Ma J."/>
        </authorList>
    </citation>
    <scope>NUCLEOTIDE SEQUENCE [LARGE SCALE GENOMIC DNA]</scope>
    <source>
        <strain evidence="2">CCUG 53903</strain>
    </source>
</reference>